<feature type="region of interest" description="Disordered" evidence="2">
    <location>
        <begin position="118"/>
        <end position="141"/>
    </location>
</feature>
<name>A0A5N6QM61_9ROSI</name>
<reference evidence="3 4" key="1">
    <citation type="submission" date="2019-06" db="EMBL/GenBank/DDBJ databases">
        <title>A chromosomal-level reference genome of Carpinus fangiana (Coryloideae, Betulaceae).</title>
        <authorList>
            <person name="Yang X."/>
            <person name="Wang Z."/>
            <person name="Zhang L."/>
            <person name="Hao G."/>
            <person name="Liu J."/>
            <person name="Yang Y."/>
        </authorList>
    </citation>
    <scope>NUCLEOTIDE SEQUENCE [LARGE SCALE GENOMIC DNA]</scope>
    <source>
        <strain evidence="3">Cfa_2016G</strain>
        <tissue evidence="3">Leaf</tissue>
    </source>
</reference>
<accession>A0A5N6QM61</accession>
<evidence type="ECO:0000256" key="2">
    <source>
        <dbReference type="SAM" id="MobiDB-lite"/>
    </source>
</evidence>
<protein>
    <recommendedName>
        <fullName evidence="5">DUF4378 domain-containing protein</fullName>
    </recommendedName>
</protein>
<evidence type="ECO:0000313" key="4">
    <source>
        <dbReference type="Proteomes" id="UP000327013"/>
    </source>
</evidence>
<evidence type="ECO:0000313" key="3">
    <source>
        <dbReference type="EMBL" id="KAE7999779.1"/>
    </source>
</evidence>
<evidence type="ECO:0000256" key="1">
    <source>
        <dbReference type="SAM" id="Coils"/>
    </source>
</evidence>
<feature type="compositionally biased region" description="Low complexity" evidence="2">
    <location>
        <begin position="119"/>
        <end position="141"/>
    </location>
</feature>
<evidence type="ECO:0008006" key="5">
    <source>
        <dbReference type="Google" id="ProtNLM"/>
    </source>
</evidence>
<dbReference type="PANTHER" id="PTHR33623">
    <property type="entry name" value="OS04G0572500 PROTEIN"/>
    <property type="match status" value="1"/>
</dbReference>
<keyword evidence="4" id="KW-1185">Reference proteome</keyword>
<dbReference type="EMBL" id="CM017321">
    <property type="protein sequence ID" value="KAE7999779.1"/>
    <property type="molecule type" value="Genomic_DNA"/>
</dbReference>
<organism evidence="3 4">
    <name type="scientific">Carpinus fangiana</name>
    <dbReference type="NCBI Taxonomy" id="176857"/>
    <lineage>
        <taxon>Eukaryota</taxon>
        <taxon>Viridiplantae</taxon>
        <taxon>Streptophyta</taxon>
        <taxon>Embryophyta</taxon>
        <taxon>Tracheophyta</taxon>
        <taxon>Spermatophyta</taxon>
        <taxon>Magnoliopsida</taxon>
        <taxon>eudicotyledons</taxon>
        <taxon>Gunneridae</taxon>
        <taxon>Pentapetalae</taxon>
        <taxon>rosids</taxon>
        <taxon>fabids</taxon>
        <taxon>Fagales</taxon>
        <taxon>Betulaceae</taxon>
        <taxon>Carpinus</taxon>
    </lineage>
</organism>
<dbReference type="AlphaFoldDB" id="A0A5N6QM61"/>
<feature type="coiled-coil region" evidence="1">
    <location>
        <begin position="232"/>
        <end position="287"/>
    </location>
</feature>
<sequence length="407" mass="46430">MASTIAMPRKLKDFLNDHPDSCSSTGFKSFPFSRRLNSKAASTRISAFQAVINAVKKLPFTTVKSPSIFPKSLPRRPSRKHPPSKPREIKITVRVKDIVRWASFRDLLEEKSRPSDFASSLHHCTTTTTGSTTTTCSNSSGSSWCESDFTSEYLPPSWSSSSTSQECGETEVHVGKQYLPRVGSDYVETASVGPEVETTTTCNEKEQQSPVSVLDFQDEEDGEPFSSFVRSLAGVERTRQNLMQKIQQFENLAKLEEWMPMEENSRFEEGEEEENEIERKVRELLNHVKATSSIDIGKAKVEKLFFDFFSDELMSSKRCQIKKDDGDDDDEFNCEMVSMATAWMKGDHNGLHEWGIEHKKEAYVSEMDRRERWSSFEEEREEVALEIETRVLGCLIDEVLADLFLHY</sequence>
<proteinExistence type="predicted"/>
<dbReference type="OrthoDB" id="1669163at2759"/>
<dbReference type="PANTHER" id="PTHR33623:SF17">
    <property type="entry name" value="DUF4378 DOMAIN-CONTAINING PROTEIN"/>
    <property type="match status" value="1"/>
</dbReference>
<gene>
    <name evidence="3" type="ORF">FH972_004177</name>
</gene>
<keyword evidence="1" id="KW-0175">Coiled coil</keyword>
<dbReference type="Proteomes" id="UP000327013">
    <property type="component" value="Chromosome 1"/>
</dbReference>